<dbReference type="AlphaFoldDB" id="A0A142VAS9"/>
<dbReference type="RefSeq" id="WP_034376357.1">
    <property type="nucleotide sequence ID" value="NZ_AP024514.1"/>
</dbReference>
<dbReference type="Proteomes" id="UP000076394">
    <property type="component" value="Chromosome"/>
</dbReference>
<evidence type="ECO:0000313" key="3">
    <source>
        <dbReference type="Proteomes" id="UP000076394"/>
    </source>
</evidence>
<dbReference type="OrthoDB" id="166551at2"/>
<dbReference type="PATRIC" id="fig|61435.8.peg.1052"/>
<gene>
    <name evidence="2" type="ORF">Dm11a5_1056</name>
</gene>
<accession>A0A142VAS9</accession>
<keyword evidence="1" id="KW-0732">Signal</keyword>
<organism evidence="2 3">
    <name type="scientific">Dehalococcoides mccartyi</name>
    <dbReference type="NCBI Taxonomy" id="61435"/>
    <lineage>
        <taxon>Bacteria</taxon>
        <taxon>Bacillati</taxon>
        <taxon>Chloroflexota</taxon>
        <taxon>Dehalococcoidia</taxon>
        <taxon>Dehalococcoidales</taxon>
        <taxon>Dehalococcoidaceae</taxon>
        <taxon>Dehalococcoides</taxon>
    </lineage>
</organism>
<sequence length="133" mass="14291">MKARVALIGLLGILTFSTLSLTGCGSDEALWGASPVSSEITYQGHLYRNSGEIVAKQQILTNIHLIGTYDAATNTATDYPVGSLSSPDDKGSPNPVIYSIDGVKPEEAIAFKVLLVSHSGTAWYCYFKYERVS</sequence>
<reference evidence="2 3" key="1">
    <citation type="submission" date="2015-03" db="EMBL/GenBank/DDBJ databases">
        <title>Genomic characterization of Dehalococcoides mccartyi strain 11a5, an unusal plasmid-containing chloroethene dechlorinator.</title>
        <authorList>
            <person name="Zhao S."/>
            <person name="Ding C."/>
            <person name="He J."/>
        </authorList>
    </citation>
    <scope>NUCLEOTIDE SEQUENCE [LARGE SCALE GENOMIC DNA]</scope>
    <source>
        <strain evidence="2 3">11a5</strain>
    </source>
</reference>
<dbReference type="PROSITE" id="PS51257">
    <property type="entry name" value="PROKAR_LIPOPROTEIN"/>
    <property type="match status" value="1"/>
</dbReference>
<dbReference type="EMBL" id="CP011127">
    <property type="protein sequence ID" value="AMU86882.1"/>
    <property type="molecule type" value="Genomic_DNA"/>
</dbReference>
<feature type="signal peptide" evidence="1">
    <location>
        <begin position="1"/>
        <end position="22"/>
    </location>
</feature>
<evidence type="ECO:0000313" key="2">
    <source>
        <dbReference type="EMBL" id="AMU86882.1"/>
    </source>
</evidence>
<evidence type="ECO:0008006" key="4">
    <source>
        <dbReference type="Google" id="ProtNLM"/>
    </source>
</evidence>
<protein>
    <recommendedName>
        <fullName evidence="4">Lipoprotein</fullName>
    </recommendedName>
</protein>
<proteinExistence type="predicted"/>
<name>A0A142VAS9_9CHLR</name>
<evidence type="ECO:0000256" key="1">
    <source>
        <dbReference type="SAM" id="SignalP"/>
    </source>
</evidence>
<feature type="chain" id="PRO_5007502251" description="Lipoprotein" evidence="1">
    <location>
        <begin position="23"/>
        <end position="133"/>
    </location>
</feature>